<dbReference type="Pfam" id="PF00293">
    <property type="entry name" value="NUDIX"/>
    <property type="match status" value="1"/>
</dbReference>
<dbReference type="PANTHER" id="PTHR42904:SF6">
    <property type="entry name" value="NAD-CAPPED RNA HYDROLASE NUDT12"/>
    <property type="match status" value="1"/>
</dbReference>
<dbReference type="Pfam" id="PF09296">
    <property type="entry name" value="NUDIX-like"/>
    <property type="match status" value="1"/>
</dbReference>
<evidence type="ECO:0000256" key="1">
    <source>
        <dbReference type="ARBA" id="ARBA00001946"/>
    </source>
</evidence>
<keyword evidence="6 10" id="KW-0378">Hydrolase</keyword>
<dbReference type="RefSeq" id="WP_227305255.1">
    <property type="nucleotide sequence ID" value="NZ_JAESVA010000001.1"/>
</dbReference>
<evidence type="ECO:0000256" key="4">
    <source>
        <dbReference type="ARBA" id="ARBA00012381"/>
    </source>
</evidence>
<dbReference type="Pfam" id="PF09297">
    <property type="entry name" value="Zn_ribbon_NUD"/>
    <property type="match status" value="1"/>
</dbReference>
<dbReference type="InterPro" id="IPR050241">
    <property type="entry name" value="NAD-cap_RNA_hydrolase_NudC"/>
</dbReference>
<dbReference type="InterPro" id="IPR000086">
    <property type="entry name" value="NUDIX_hydrolase_dom"/>
</dbReference>
<dbReference type="GO" id="GO:0006742">
    <property type="term" value="P:NADP+ catabolic process"/>
    <property type="evidence" value="ECO:0007669"/>
    <property type="project" value="TreeGrafter"/>
</dbReference>
<evidence type="ECO:0000256" key="5">
    <source>
        <dbReference type="ARBA" id="ARBA00022723"/>
    </source>
</evidence>
<dbReference type="InterPro" id="IPR015376">
    <property type="entry name" value="Znr_NADH_PPase"/>
</dbReference>
<name>A0A963YZ91_9PROT</name>
<dbReference type="Gene3D" id="3.90.79.10">
    <property type="entry name" value="Nucleoside Triphosphate Pyrophosphohydrolase"/>
    <property type="match status" value="1"/>
</dbReference>
<dbReference type="PROSITE" id="PS51462">
    <property type="entry name" value="NUDIX"/>
    <property type="match status" value="1"/>
</dbReference>
<keyword evidence="7" id="KW-0460">Magnesium</keyword>
<dbReference type="Proteomes" id="UP000721844">
    <property type="component" value="Unassembled WGS sequence"/>
</dbReference>
<dbReference type="GO" id="GO:0046872">
    <property type="term" value="F:metal ion binding"/>
    <property type="evidence" value="ECO:0007669"/>
    <property type="project" value="UniProtKB-KW"/>
</dbReference>
<comment type="cofactor">
    <cofactor evidence="2">
        <name>Zn(2+)</name>
        <dbReference type="ChEBI" id="CHEBI:29105"/>
    </cofactor>
</comment>
<proteinExistence type="inferred from homology"/>
<reference evidence="12 13" key="1">
    <citation type="journal article" date="2021" name="Microorganisms">
        <title>Acidisoma silvae sp. nov. and Acidisomacellulosilytica sp. nov., Two Acidophilic Bacteria Isolated from Decaying Wood, Hydrolyzing Cellulose and Producing Poly-3-hydroxybutyrate.</title>
        <authorList>
            <person name="Mieszkin S."/>
            <person name="Pouder E."/>
            <person name="Uroz S."/>
            <person name="Simon-Colin C."/>
            <person name="Alain K."/>
        </authorList>
    </citation>
    <scope>NUCLEOTIDE SEQUENCE [LARGE SCALE GENOMIC DNA]</scope>
    <source>
        <strain evidence="12 13">HW T5.17</strain>
    </source>
</reference>
<keyword evidence="5" id="KW-0479">Metal-binding</keyword>
<evidence type="ECO:0000256" key="8">
    <source>
        <dbReference type="ARBA" id="ARBA00023027"/>
    </source>
</evidence>
<evidence type="ECO:0000256" key="3">
    <source>
        <dbReference type="ARBA" id="ARBA00009595"/>
    </source>
</evidence>
<dbReference type="GO" id="GO:0035529">
    <property type="term" value="F:NADH pyrophosphatase activity"/>
    <property type="evidence" value="ECO:0007669"/>
    <property type="project" value="TreeGrafter"/>
</dbReference>
<dbReference type="CDD" id="cd03429">
    <property type="entry name" value="NUDIX_NADH_pyrophosphatase_Nudt13"/>
    <property type="match status" value="1"/>
</dbReference>
<organism evidence="12 13">
    <name type="scientific">Acidisoma cellulosilyticum</name>
    <dbReference type="NCBI Taxonomy" id="2802395"/>
    <lineage>
        <taxon>Bacteria</taxon>
        <taxon>Pseudomonadati</taxon>
        <taxon>Pseudomonadota</taxon>
        <taxon>Alphaproteobacteria</taxon>
        <taxon>Acetobacterales</taxon>
        <taxon>Acidocellaceae</taxon>
        <taxon>Acidisoma</taxon>
    </lineage>
</organism>
<dbReference type="EC" id="3.6.1.22" evidence="4"/>
<feature type="domain" description="Nudix hydrolase" evidence="11">
    <location>
        <begin position="179"/>
        <end position="307"/>
    </location>
</feature>
<dbReference type="InterPro" id="IPR020084">
    <property type="entry name" value="NUDIX_hydrolase_CS"/>
</dbReference>
<dbReference type="InterPro" id="IPR015375">
    <property type="entry name" value="NADH_PPase-like_N"/>
</dbReference>
<keyword evidence="8" id="KW-0520">NAD</keyword>
<evidence type="ECO:0000256" key="2">
    <source>
        <dbReference type="ARBA" id="ARBA00001947"/>
    </source>
</evidence>
<dbReference type="EMBL" id="JAESVA010000001">
    <property type="protein sequence ID" value="MCB8878930.1"/>
    <property type="molecule type" value="Genomic_DNA"/>
</dbReference>
<comment type="cofactor">
    <cofactor evidence="1">
        <name>Mg(2+)</name>
        <dbReference type="ChEBI" id="CHEBI:18420"/>
    </cofactor>
</comment>
<keyword evidence="13" id="KW-1185">Reference proteome</keyword>
<comment type="catalytic activity">
    <reaction evidence="9">
        <text>a 5'-end NAD(+)-phospho-ribonucleoside in mRNA + H2O = a 5'-end phospho-adenosine-phospho-ribonucleoside in mRNA + beta-nicotinamide D-ribonucleotide + 2 H(+)</text>
        <dbReference type="Rhea" id="RHEA:60876"/>
        <dbReference type="Rhea" id="RHEA-COMP:15698"/>
        <dbReference type="Rhea" id="RHEA-COMP:15719"/>
        <dbReference type="ChEBI" id="CHEBI:14649"/>
        <dbReference type="ChEBI" id="CHEBI:15377"/>
        <dbReference type="ChEBI" id="CHEBI:15378"/>
        <dbReference type="ChEBI" id="CHEBI:144029"/>
        <dbReference type="ChEBI" id="CHEBI:144051"/>
    </reaction>
    <physiologicalReaction direction="left-to-right" evidence="9">
        <dbReference type="Rhea" id="RHEA:60877"/>
    </physiologicalReaction>
</comment>
<dbReference type="GO" id="GO:0019677">
    <property type="term" value="P:NAD+ catabolic process"/>
    <property type="evidence" value="ECO:0007669"/>
    <property type="project" value="TreeGrafter"/>
</dbReference>
<dbReference type="PANTHER" id="PTHR42904">
    <property type="entry name" value="NUDIX HYDROLASE, NUDC SUBFAMILY"/>
    <property type="match status" value="1"/>
</dbReference>
<evidence type="ECO:0000256" key="6">
    <source>
        <dbReference type="ARBA" id="ARBA00022801"/>
    </source>
</evidence>
<gene>
    <name evidence="12" type="primary">nudC</name>
    <name evidence="12" type="ORF">ACELLULO517_01700</name>
</gene>
<evidence type="ECO:0000313" key="13">
    <source>
        <dbReference type="Proteomes" id="UP000721844"/>
    </source>
</evidence>
<dbReference type="SUPFAM" id="SSF55811">
    <property type="entry name" value="Nudix"/>
    <property type="match status" value="1"/>
</dbReference>
<dbReference type="GO" id="GO:0005829">
    <property type="term" value="C:cytosol"/>
    <property type="evidence" value="ECO:0007669"/>
    <property type="project" value="TreeGrafter"/>
</dbReference>
<comment type="caution">
    <text evidence="12">The sequence shown here is derived from an EMBL/GenBank/DDBJ whole genome shotgun (WGS) entry which is preliminary data.</text>
</comment>
<evidence type="ECO:0000256" key="10">
    <source>
        <dbReference type="RuleBase" id="RU003476"/>
    </source>
</evidence>
<dbReference type="PROSITE" id="PS00893">
    <property type="entry name" value="NUDIX_BOX"/>
    <property type="match status" value="1"/>
</dbReference>
<evidence type="ECO:0000259" key="11">
    <source>
        <dbReference type="PROSITE" id="PS51462"/>
    </source>
</evidence>
<evidence type="ECO:0000313" key="12">
    <source>
        <dbReference type="EMBL" id="MCB8878930.1"/>
    </source>
</evidence>
<protein>
    <recommendedName>
        <fullName evidence="4">NAD(+) diphosphatase</fullName>
        <ecNumber evidence="4">3.6.1.22</ecNumber>
    </recommendedName>
</protein>
<dbReference type="Gene3D" id="3.90.79.20">
    <property type="match status" value="1"/>
</dbReference>
<evidence type="ECO:0000256" key="7">
    <source>
        <dbReference type="ARBA" id="ARBA00022842"/>
    </source>
</evidence>
<dbReference type="InterPro" id="IPR020476">
    <property type="entry name" value="Nudix_hydrolase"/>
</dbReference>
<dbReference type="PRINTS" id="PR00502">
    <property type="entry name" value="NUDIXFAMILY"/>
</dbReference>
<dbReference type="NCBIfam" id="NF001299">
    <property type="entry name" value="PRK00241.1"/>
    <property type="match status" value="1"/>
</dbReference>
<dbReference type="AlphaFoldDB" id="A0A963YZ91"/>
<dbReference type="InterPro" id="IPR049734">
    <property type="entry name" value="NudC-like_C"/>
</dbReference>
<dbReference type="InterPro" id="IPR015797">
    <property type="entry name" value="NUDIX_hydrolase-like_dom_sf"/>
</dbReference>
<comment type="similarity">
    <text evidence="3">Belongs to the Nudix hydrolase family. NudC subfamily.</text>
</comment>
<evidence type="ECO:0000256" key="9">
    <source>
        <dbReference type="ARBA" id="ARBA00023679"/>
    </source>
</evidence>
<accession>A0A963YZ91</accession>
<sequence>MRRTLVPQTSPFSRISPTRANVYTGSPLDRVAERRGDDGYIAAALAAPQALVAPIWRAQSLFRAEGVRFFSPADTVGWGITEQHWIFLGLWHERPVFTLDLNHLEDPLTVLAAPGAEFADIRHRGGLLTPDEGSILAHARGLVHWQSRTRFCGVCGSACVPQSAGHVMHCTGCGTDHFPRSDPAVIMLVVRDDRVLLGHASRFKEGMYSTLAGFVEPGESLEEAVRREVFEETGVKVGAVGYHSSQPWPFPQSLMLGFYAEGLSEEITFHDAELADARWFTRAMCLDPEAHGFLLPGPDSIARRLIEDWLTAG</sequence>